<dbReference type="RefSeq" id="WP_136457813.1">
    <property type="nucleotide sequence ID" value="NZ_SRSF01000002.1"/>
</dbReference>
<keyword evidence="4" id="KW-0472">Membrane</keyword>
<proteinExistence type="inferred from homology"/>
<comment type="caution">
    <text evidence="5">The sequence shown here is derived from an EMBL/GenBank/DDBJ whole genome shotgun (WGS) entry which is preliminary data.</text>
</comment>
<keyword evidence="3" id="KW-1003">Cell membrane</keyword>
<dbReference type="SUPFAM" id="SSF101898">
    <property type="entry name" value="NHL repeat"/>
    <property type="match status" value="1"/>
</dbReference>
<accession>A0A4S4NKR9</accession>
<reference evidence="5 6" key="1">
    <citation type="submission" date="2019-04" db="EMBL/GenBank/DDBJ databases">
        <title>Lewinella litorea sp. nov., isolated from a marine sand.</title>
        <authorList>
            <person name="Yoon J.-H."/>
        </authorList>
    </citation>
    <scope>NUCLEOTIDE SEQUENCE [LARGE SCALE GENOMIC DNA]</scope>
    <source>
        <strain evidence="5 6">HSMS-39</strain>
    </source>
</reference>
<dbReference type="OrthoDB" id="5292493at2"/>
<evidence type="ECO:0000313" key="5">
    <source>
        <dbReference type="EMBL" id="THH40496.1"/>
    </source>
</evidence>
<dbReference type="GO" id="GO:0005886">
    <property type="term" value="C:plasma membrane"/>
    <property type="evidence" value="ECO:0007669"/>
    <property type="project" value="UniProtKB-SubCell"/>
</dbReference>
<dbReference type="InterPro" id="IPR011042">
    <property type="entry name" value="6-blade_b-propeller_TolB-like"/>
</dbReference>
<sequence length="269" mass="30249">MRMNPPIWLFLAPLCTCGPARMMAQFSYDLDHPVLVAELPKELDEISGLTLCGDDLLAVEDEHGILYRLSATDGSIQERLEFWDDGDYEGLAAVSEDEIWVTKSNGRLYRITRSGNDRPRVEEFNNWLKGENDVEGLAYDAARNRLLLACKDDPKGNGLDKDNRYIFAFDLKTRELSEEAAYSIPREDEFSPSALAIHPHTGQLFLTSSVGNRLLVTDREGNIETVRKLDKKWLPQAEGLAFAPDGTLYISTEAKDGEPARIYRLPLAP</sequence>
<keyword evidence="6" id="KW-1185">Reference proteome</keyword>
<evidence type="ECO:0000313" key="6">
    <source>
        <dbReference type="Proteomes" id="UP000308528"/>
    </source>
</evidence>
<protein>
    <recommendedName>
        <fullName evidence="7">SMP-30/Gluconolactonase/LRE-like region domain-containing protein</fullName>
    </recommendedName>
</protein>
<evidence type="ECO:0000256" key="4">
    <source>
        <dbReference type="ARBA" id="ARBA00023136"/>
    </source>
</evidence>
<dbReference type="AlphaFoldDB" id="A0A4S4NKR9"/>
<gene>
    <name evidence="5" type="ORF">E4021_07105</name>
</gene>
<evidence type="ECO:0000256" key="1">
    <source>
        <dbReference type="ARBA" id="ARBA00004236"/>
    </source>
</evidence>
<comment type="similarity">
    <text evidence="2">Belongs to the YjiK family.</text>
</comment>
<evidence type="ECO:0000256" key="2">
    <source>
        <dbReference type="ARBA" id="ARBA00009852"/>
    </source>
</evidence>
<comment type="subcellular location">
    <subcellularLocation>
        <location evidence="1">Cell membrane</location>
    </subcellularLocation>
</comment>
<dbReference type="Proteomes" id="UP000308528">
    <property type="component" value="Unassembled WGS sequence"/>
</dbReference>
<organism evidence="5 6">
    <name type="scientific">Neolewinella litorea</name>
    <dbReference type="NCBI Taxonomy" id="2562452"/>
    <lineage>
        <taxon>Bacteria</taxon>
        <taxon>Pseudomonadati</taxon>
        <taxon>Bacteroidota</taxon>
        <taxon>Saprospiria</taxon>
        <taxon>Saprospirales</taxon>
        <taxon>Lewinellaceae</taxon>
        <taxon>Neolewinella</taxon>
    </lineage>
</organism>
<evidence type="ECO:0008006" key="7">
    <source>
        <dbReference type="Google" id="ProtNLM"/>
    </source>
</evidence>
<evidence type="ECO:0000256" key="3">
    <source>
        <dbReference type="ARBA" id="ARBA00022475"/>
    </source>
</evidence>
<dbReference type="Pfam" id="PF06977">
    <property type="entry name" value="SdiA-regulated"/>
    <property type="match status" value="1"/>
</dbReference>
<dbReference type="EMBL" id="SRSF01000002">
    <property type="protein sequence ID" value="THH40496.1"/>
    <property type="molecule type" value="Genomic_DNA"/>
</dbReference>
<dbReference type="InterPro" id="IPR009722">
    <property type="entry name" value="YjiK/CarP"/>
</dbReference>
<name>A0A4S4NKR9_9BACT</name>
<dbReference type="Gene3D" id="2.120.10.30">
    <property type="entry name" value="TolB, C-terminal domain"/>
    <property type="match status" value="1"/>
</dbReference>